<keyword evidence="9" id="KW-0456">Lyase</keyword>
<keyword evidence="6" id="KW-0964">Secreted</keyword>
<evidence type="ECO:0000256" key="3">
    <source>
        <dbReference type="ARBA" id="ARBA00004613"/>
    </source>
</evidence>
<dbReference type="WBParaSite" id="MhA1_Contig338.frz3.gene25">
    <property type="protein sequence ID" value="MhA1_Contig338.frz3.gene25"/>
    <property type="gene ID" value="MhA1_Contig338.frz3.gene25"/>
</dbReference>
<accession>A0A1I8BMY7</accession>
<protein>
    <recommendedName>
        <fullName evidence="11">Probable pectate lyase F</fullName>
        <ecNumber evidence="5">4.2.2.2</ecNumber>
    </recommendedName>
</protein>
<dbReference type="GO" id="GO:0030570">
    <property type="term" value="F:pectate lyase activity"/>
    <property type="evidence" value="ECO:0007669"/>
    <property type="project" value="UniProtKB-EC"/>
</dbReference>
<evidence type="ECO:0000313" key="13">
    <source>
        <dbReference type="WBParaSite" id="MhA1_Contig338.frz3.gene25"/>
    </source>
</evidence>
<dbReference type="EC" id="4.2.2.2" evidence="5"/>
<keyword evidence="8" id="KW-0106">Calcium</keyword>
<evidence type="ECO:0000256" key="1">
    <source>
        <dbReference type="ARBA" id="ARBA00000695"/>
    </source>
</evidence>
<dbReference type="InterPro" id="IPR011050">
    <property type="entry name" value="Pectin_lyase_fold/virulence"/>
</dbReference>
<dbReference type="PANTHER" id="PTHR33407:SF9">
    <property type="entry name" value="PECTATE LYASE F-RELATED"/>
    <property type="match status" value="1"/>
</dbReference>
<dbReference type="InterPro" id="IPR004898">
    <property type="entry name" value="Pectate_lyase_PlyH/PlyE-like"/>
</dbReference>
<comment type="similarity">
    <text evidence="4">Belongs to the polysaccharide lyase 3 family.</text>
</comment>
<evidence type="ECO:0000256" key="6">
    <source>
        <dbReference type="ARBA" id="ARBA00022525"/>
    </source>
</evidence>
<evidence type="ECO:0000256" key="7">
    <source>
        <dbReference type="ARBA" id="ARBA00022729"/>
    </source>
</evidence>
<evidence type="ECO:0000256" key="2">
    <source>
        <dbReference type="ARBA" id="ARBA00001913"/>
    </source>
</evidence>
<evidence type="ECO:0000256" key="4">
    <source>
        <dbReference type="ARBA" id="ARBA00006463"/>
    </source>
</evidence>
<evidence type="ECO:0000256" key="11">
    <source>
        <dbReference type="ARBA" id="ARBA00039895"/>
    </source>
</evidence>
<dbReference type="GO" id="GO:0045490">
    <property type="term" value="P:pectin catabolic process"/>
    <property type="evidence" value="ECO:0007669"/>
    <property type="project" value="TreeGrafter"/>
</dbReference>
<sequence length="267" mass="29173">MLSFGLNKKGAKFCNFPCTCSTQTITKGLFINNHTDFGMRRIIFNGKKGTCNSTIRPPSWETAITIKDGGSISNLILGSSPIGTAYDIQCLGSCTLKNVFWENTCWRGASFRAQNDFIKKNTLLDNEKYTYIVDGGGALDGLSKIFLQTGPGKTIVKNFCAANCEIGLRSCGACLNQYQRDLTVVDSKFMGPGITIIGPNQQYRDKVTLGNVSVYGYNNKSTRTMFACSECLGESAKNKWAYSYEPGKPGTSNYSCNYPASAVKVIN</sequence>
<dbReference type="Gene3D" id="2.160.20.10">
    <property type="entry name" value="Single-stranded right-handed beta-helix, Pectin lyase-like"/>
    <property type="match status" value="1"/>
</dbReference>
<evidence type="ECO:0000256" key="8">
    <source>
        <dbReference type="ARBA" id="ARBA00022837"/>
    </source>
</evidence>
<comment type="subcellular location">
    <subcellularLocation>
        <location evidence="3">Secreted</location>
    </subcellularLocation>
</comment>
<comment type="cofactor">
    <cofactor evidence="2">
        <name>Ca(2+)</name>
        <dbReference type="ChEBI" id="CHEBI:29108"/>
    </cofactor>
</comment>
<dbReference type="InterPro" id="IPR012334">
    <property type="entry name" value="Pectin_lyas_fold"/>
</dbReference>
<dbReference type="AlphaFoldDB" id="A0A1I8BMY7"/>
<evidence type="ECO:0000313" key="12">
    <source>
        <dbReference type="Proteomes" id="UP000095281"/>
    </source>
</evidence>
<dbReference type="Pfam" id="PF03211">
    <property type="entry name" value="Pectate_lyase"/>
    <property type="match status" value="1"/>
</dbReference>
<name>A0A1I8BMY7_MELHA</name>
<dbReference type="GO" id="GO:0005576">
    <property type="term" value="C:extracellular region"/>
    <property type="evidence" value="ECO:0007669"/>
    <property type="project" value="UniProtKB-SubCell"/>
</dbReference>
<organism evidence="12 13">
    <name type="scientific">Meloidogyne hapla</name>
    <name type="common">Root-knot nematode worm</name>
    <dbReference type="NCBI Taxonomy" id="6305"/>
    <lineage>
        <taxon>Eukaryota</taxon>
        <taxon>Metazoa</taxon>
        <taxon>Ecdysozoa</taxon>
        <taxon>Nematoda</taxon>
        <taxon>Chromadorea</taxon>
        <taxon>Rhabditida</taxon>
        <taxon>Tylenchina</taxon>
        <taxon>Tylenchomorpha</taxon>
        <taxon>Tylenchoidea</taxon>
        <taxon>Meloidogynidae</taxon>
        <taxon>Meloidogyninae</taxon>
        <taxon>Meloidogyne</taxon>
    </lineage>
</organism>
<dbReference type="PANTHER" id="PTHR33407">
    <property type="entry name" value="PECTATE LYASE F-RELATED"/>
    <property type="match status" value="1"/>
</dbReference>
<evidence type="ECO:0000256" key="5">
    <source>
        <dbReference type="ARBA" id="ARBA00012272"/>
    </source>
</evidence>
<proteinExistence type="inferred from homology"/>
<reference evidence="13" key="1">
    <citation type="submission" date="2016-11" db="UniProtKB">
        <authorList>
            <consortium name="WormBaseParasite"/>
        </authorList>
    </citation>
    <scope>IDENTIFICATION</scope>
</reference>
<dbReference type="SUPFAM" id="SSF51126">
    <property type="entry name" value="Pectin lyase-like"/>
    <property type="match status" value="1"/>
</dbReference>
<dbReference type="Proteomes" id="UP000095281">
    <property type="component" value="Unplaced"/>
</dbReference>
<comment type="function">
    <text evidence="10">Pectinolytic enzyme consist of four classes of enzymes: pectin lyase, polygalacturonase, pectin methylesterase and rhamnogalacturonase. Among pectinolytic enzymes, pectin lyase is the most important in depolymerization of pectin, since it cleaves internal glycosidic bonds of highly methylated pectins. Favors pectate, the anion, over pectin, the methyl ester.</text>
</comment>
<comment type="catalytic activity">
    <reaction evidence="1">
        <text>Eliminative cleavage of (1-&gt;4)-alpha-D-galacturonan to give oligosaccharides with 4-deoxy-alpha-D-galact-4-enuronosyl groups at their non-reducing ends.</text>
        <dbReference type="EC" id="4.2.2.2"/>
    </reaction>
</comment>
<evidence type="ECO:0000256" key="10">
    <source>
        <dbReference type="ARBA" id="ARBA00025679"/>
    </source>
</evidence>
<keyword evidence="12" id="KW-1185">Reference proteome</keyword>
<keyword evidence="7" id="KW-0732">Signal</keyword>
<evidence type="ECO:0000256" key="9">
    <source>
        <dbReference type="ARBA" id="ARBA00023239"/>
    </source>
</evidence>